<evidence type="ECO:0000256" key="1">
    <source>
        <dbReference type="SAM" id="Phobius"/>
    </source>
</evidence>
<proteinExistence type="predicted"/>
<organism evidence="3 4">
    <name type="scientific">Lupinus luteus</name>
    <name type="common">European yellow lupine</name>
    <dbReference type="NCBI Taxonomy" id="3873"/>
    <lineage>
        <taxon>Eukaryota</taxon>
        <taxon>Viridiplantae</taxon>
        <taxon>Streptophyta</taxon>
        <taxon>Embryophyta</taxon>
        <taxon>Tracheophyta</taxon>
        <taxon>Spermatophyta</taxon>
        <taxon>Magnoliopsida</taxon>
        <taxon>eudicotyledons</taxon>
        <taxon>Gunneridae</taxon>
        <taxon>Pentapetalae</taxon>
        <taxon>rosids</taxon>
        <taxon>fabids</taxon>
        <taxon>Fabales</taxon>
        <taxon>Fabaceae</taxon>
        <taxon>Papilionoideae</taxon>
        <taxon>50 kb inversion clade</taxon>
        <taxon>genistoids sensu lato</taxon>
        <taxon>core genistoids</taxon>
        <taxon>Genisteae</taxon>
        <taxon>Lupinus</taxon>
    </lineage>
</organism>
<evidence type="ECO:0000256" key="2">
    <source>
        <dbReference type="SAM" id="SignalP"/>
    </source>
</evidence>
<accession>A0AAV1XPW9</accession>
<dbReference type="PANTHER" id="PTHR31881:SF6">
    <property type="entry name" value="OS09G0494600 PROTEIN"/>
    <property type="match status" value="1"/>
</dbReference>
<dbReference type="PANTHER" id="PTHR31881">
    <property type="match status" value="1"/>
</dbReference>
<dbReference type="Pfam" id="PF04654">
    <property type="entry name" value="DUF599"/>
    <property type="match status" value="1"/>
</dbReference>
<keyword evidence="1" id="KW-0472">Membrane</keyword>
<comment type="caution">
    <text evidence="3">The sequence shown here is derived from an EMBL/GenBank/DDBJ whole genome shotgun (WGS) entry which is preliminary data.</text>
</comment>
<dbReference type="EMBL" id="CAXHTB010000017">
    <property type="protein sequence ID" value="CAL0323860.1"/>
    <property type="molecule type" value="Genomic_DNA"/>
</dbReference>
<keyword evidence="1" id="KW-0812">Transmembrane</keyword>
<feature type="transmembrane region" description="Helical" evidence="1">
    <location>
        <begin position="68"/>
        <end position="88"/>
    </location>
</feature>
<feature type="transmembrane region" description="Helical" evidence="1">
    <location>
        <begin position="108"/>
        <end position="132"/>
    </location>
</feature>
<sequence>MLVPLGLLINLAYHVWLWHKVRTKAFSTIFGIDANGRCLWVSTMMKDIDKKNIIAVQSIRNMIMGSTLMASTSILLCCGLGAVISSTYSVKKPLNDSILGAQGEFTVALKFATLFTIFLFSFLFHSLSVMFLTQLSILICTPQDVLSMVTPEYLSDLLGKATILGIVGNRVLHTGLSLLLWIFGPVMAFLCSIAMLLVLHELDFVERKDHKGENV</sequence>
<name>A0AAV1XPW9_LUPLU</name>
<keyword evidence="4" id="KW-1185">Reference proteome</keyword>
<dbReference type="AlphaFoldDB" id="A0AAV1XPW9"/>
<reference evidence="3 4" key="1">
    <citation type="submission" date="2024-03" db="EMBL/GenBank/DDBJ databases">
        <authorList>
            <person name="Martinez-Hernandez J."/>
        </authorList>
    </citation>
    <scope>NUCLEOTIDE SEQUENCE [LARGE SCALE GENOMIC DNA]</scope>
</reference>
<gene>
    <name evidence="3" type="ORF">LLUT_LOCUS24920</name>
</gene>
<evidence type="ECO:0000313" key="3">
    <source>
        <dbReference type="EMBL" id="CAL0323860.1"/>
    </source>
</evidence>
<feature type="transmembrane region" description="Helical" evidence="1">
    <location>
        <begin position="178"/>
        <end position="199"/>
    </location>
</feature>
<keyword evidence="2" id="KW-0732">Signal</keyword>
<dbReference type="InterPro" id="IPR006747">
    <property type="entry name" value="DUF599"/>
</dbReference>
<dbReference type="Proteomes" id="UP001497480">
    <property type="component" value="Unassembled WGS sequence"/>
</dbReference>
<feature type="chain" id="PRO_5043685045" evidence="2">
    <location>
        <begin position="24"/>
        <end position="215"/>
    </location>
</feature>
<evidence type="ECO:0000313" key="4">
    <source>
        <dbReference type="Proteomes" id="UP001497480"/>
    </source>
</evidence>
<keyword evidence="1" id="KW-1133">Transmembrane helix</keyword>
<feature type="signal peptide" evidence="2">
    <location>
        <begin position="1"/>
        <end position="23"/>
    </location>
</feature>
<protein>
    <submittedName>
        <fullName evidence="3">Uncharacterized protein</fullName>
    </submittedName>
</protein>